<dbReference type="GO" id="GO:0047661">
    <property type="term" value="F:amino-acid racemase activity"/>
    <property type="evidence" value="ECO:0007669"/>
    <property type="project" value="InterPro"/>
</dbReference>
<dbReference type="Pfam" id="PF01177">
    <property type="entry name" value="Asp_Glu_race"/>
    <property type="match status" value="1"/>
</dbReference>
<evidence type="ECO:0000256" key="1">
    <source>
        <dbReference type="ARBA" id="ARBA00038414"/>
    </source>
</evidence>
<organism evidence="2 3">
    <name type="scientific">Pichia inconspicua</name>
    <dbReference type="NCBI Taxonomy" id="52247"/>
    <lineage>
        <taxon>Eukaryota</taxon>
        <taxon>Fungi</taxon>
        <taxon>Dikarya</taxon>
        <taxon>Ascomycota</taxon>
        <taxon>Saccharomycotina</taxon>
        <taxon>Pichiomycetes</taxon>
        <taxon>Pichiales</taxon>
        <taxon>Pichiaceae</taxon>
        <taxon>Pichia</taxon>
    </lineage>
</organism>
<reference evidence="2 3" key="1">
    <citation type="journal article" date="2019" name="Front. Genet.">
        <title>Whole-Genome Sequencing of the Opportunistic Yeast Pathogen Candida inconspicua Uncovers Its Hybrid Origin.</title>
        <authorList>
            <person name="Mixao V."/>
            <person name="Hansen A.P."/>
            <person name="Saus E."/>
            <person name="Boekhout T."/>
            <person name="Lass-Florl C."/>
            <person name="Gabaldon T."/>
        </authorList>
    </citation>
    <scope>NUCLEOTIDE SEQUENCE [LARGE SCALE GENOMIC DNA]</scope>
    <source>
        <strain evidence="2 3">CBS 180</strain>
    </source>
</reference>
<dbReference type="PANTHER" id="PTHR28047">
    <property type="entry name" value="PROTEIN DCG1"/>
    <property type="match status" value="1"/>
</dbReference>
<dbReference type="PANTHER" id="PTHR28047:SF5">
    <property type="entry name" value="PROTEIN DCG1"/>
    <property type="match status" value="1"/>
</dbReference>
<dbReference type="AlphaFoldDB" id="A0A4T0WZE6"/>
<protein>
    <submittedName>
        <fullName evidence="2">Uncharacterized protein</fullName>
    </submittedName>
</protein>
<keyword evidence="3" id="KW-1185">Reference proteome</keyword>
<dbReference type="OrthoDB" id="412018at2759"/>
<dbReference type="STRING" id="52247.A0A4T0WZE6"/>
<dbReference type="InterPro" id="IPR015942">
    <property type="entry name" value="Asp/Glu/hydantoin_racemase"/>
</dbReference>
<name>A0A4T0WZE6_9ASCO</name>
<dbReference type="InterPro" id="IPR052186">
    <property type="entry name" value="Hydantoin_racemase-like"/>
</dbReference>
<evidence type="ECO:0000313" key="2">
    <source>
        <dbReference type="EMBL" id="TID23250.1"/>
    </source>
</evidence>
<comment type="caution">
    <text evidence="2">The sequence shown here is derived from an EMBL/GenBank/DDBJ whole genome shotgun (WGS) entry which is preliminary data.</text>
</comment>
<dbReference type="Proteomes" id="UP000307173">
    <property type="component" value="Unassembled WGS sequence"/>
</dbReference>
<dbReference type="Gene3D" id="3.40.50.12500">
    <property type="match status" value="1"/>
</dbReference>
<sequence>MTDALKPEIEALKLSSLVHVSYYTASDTSYPPAPPSINNQDDAVISSEAVIADLQKNYPVHLTEFDGYLIACYSDHPLVYKLRDIVSEKAVVMGIFQASMLYALQHSTPTGKAAILTSNNEWRPILDMAISNFCGYEDDVFPHYKFERTHAAGVPVLELHSPKSYSIIQRRVDFMTMFGIKVILLGCAGLSCWTKQLKHDFPNVKFVDSVTVGIELLISFINIQKM</sequence>
<evidence type="ECO:0000313" key="3">
    <source>
        <dbReference type="Proteomes" id="UP000307173"/>
    </source>
</evidence>
<accession>A0A4T0WZE6</accession>
<comment type="similarity">
    <text evidence="1">Belongs to the HyuE racemase family.</text>
</comment>
<gene>
    <name evidence="2" type="ORF">CANINC_003182</name>
</gene>
<dbReference type="EMBL" id="SELW01000529">
    <property type="protein sequence ID" value="TID23250.1"/>
    <property type="molecule type" value="Genomic_DNA"/>
</dbReference>
<proteinExistence type="inferred from homology"/>
<dbReference type="InterPro" id="IPR053714">
    <property type="entry name" value="Iso_Racemase_Enz_sf"/>
</dbReference>